<keyword evidence="4" id="KW-0055">Arginine biosynthesis</keyword>
<dbReference type="EMBL" id="PQFZ01000020">
    <property type="protein sequence ID" value="POR47177.1"/>
    <property type="molecule type" value="Genomic_DNA"/>
</dbReference>
<dbReference type="InterPro" id="IPR000362">
    <property type="entry name" value="Fumarate_lyase_fam"/>
</dbReference>
<evidence type="ECO:0000256" key="3">
    <source>
        <dbReference type="ARBA" id="ARBA00012338"/>
    </source>
</evidence>
<dbReference type="AlphaFoldDB" id="A0A2S4LXJ7"/>
<dbReference type="PRINTS" id="PR00145">
    <property type="entry name" value="ARGSUCLYASE"/>
</dbReference>
<dbReference type="PANTHER" id="PTHR43814">
    <property type="entry name" value="ARGININOSUCCINATE LYASE"/>
    <property type="match status" value="1"/>
</dbReference>
<dbReference type="PANTHER" id="PTHR43814:SF1">
    <property type="entry name" value="ARGININOSUCCINATE LYASE"/>
    <property type="match status" value="1"/>
</dbReference>
<feature type="domain" description="Fumarate lyase N-terminal" evidence="7">
    <location>
        <begin position="54"/>
        <end position="304"/>
    </location>
</feature>
<dbReference type="CDD" id="cd01359">
    <property type="entry name" value="Argininosuccinate_lyase"/>
    <property type="match status" value="1"/>
</dbReference>
<evidence type="ECO:0000256" key="5">
    <source>
        <dbReference type="ARBA" id="ARBA00023239"/>
    </source>
</evidence>
<dbReference type="Gene3D" id="1.10.40.30">
    <property type="entry name" value="Fumarase/aspartase (C-terminal domain)"/>
    <property type="match status" value="1"/>
</dbReference>
<dbReference type="InterPro" id="IPR009049">
    <property type="entry name" value="Argininosuccinate_lyase"/>
</dbReference>
<dbReference type="InterPro" id="IPR008948">
    <property type="entry name" value="L-Aspartase-like"/>
</dbReference>
<dbReference type="Proteomes" id="UP000236919">
    <property type="component" value="Unassembled WGS sequence"/>
</dbReference>
<keyword evidence="5 9" id="KW-0456">Lyase</keyword>
<accession>A0A2S4LXJ7</accession>
<evidence type="ECO:0000256" key="6">
    <source>
        <dbReference type="NCBIfam" id="TIGR00838"/>
    </source>
</evidence>
<comment type="catalytic activity">
    <reaction evidence="1">
        <text>2-(N(omega)-L-arginino)succinate = fumarate + L-arginine</text>
        <dbReference type="Rhea" id="RHEA:24020"/>
        <dbReference type="ChEBI" id="CHEBI:29806"/>
        <dbReference type="ChEBI" id="CHEBI:32682"/>
        <dbReference type="ChEBI" id="CHEBI:57472"/>
        <dbReference type="EC" id="4.3.2.1"/>
    </reaction>
</comment>
<dbReference type="PRINTS" id="PR00149">
    <property type="entry name" value="FUMRATELYASE"/>
</dbReference>
<comment type="pathway">
    <text evidence="2">Amino-acid biosynthesis; L-arginine biosynthesis; L-arginine from L-ornithine and carbamoyl phosphate: step 3/3.</text>
</comment>
<evidence type="ECO:0000256" key="4">
    <source>
        <dbReference type="ARBA" id="ARBA00022571"/>
    </source>
</evidence>
<dbReference type="RefSeq" id="WP_181012012.1">
    <property type="nucleotide sequence ID" value="NZ_PQFZ01000020.1"/>
</dbReference>
<dbReference type="Pfam" id="PF00206">
    <property type="entry name" value="Lyase_1"/>
    <property type="match status" value="1"/>
</dbReference>
<dbReference type="SUPFAM" id="SSF48557">
    <property type="entry name" value="L-aspartase-like"/>
    <property type="match status" value="1"/>
</dbReference>
<dbReference type="InterPro" id="IPR029419">
    <property type="entry name" value="Arg_succ_lyase_C"/>
</dbReference>
<gene>
    <name evidence="9" type="ORF">CYD53_12067</name>
</gene>
<reference evidence="9 10" key="1">
    <citation type="submission" date="2018-01" db="EMBL/GenBank/DDBJ databases">
        <title>Genomic Encyclopedia of Type Strains, Phase III (KMG-III): the genomes of soil and plant-associated and newly described type strains.</title>
        <authorList>
            <person name="Whitman W."/>
        </authorList>
    </citation>
    <scope>NUCLEOTIDE SEQUENCE [LARGE SCALE GENOMIC DNA]</scope>
    <source>
        <strain evidence="9 10">1131</strain>
    </source>
</reference>
<evidence type="ECO:0000313" key="9">
    <source>
        <dbReference type="EMBL" id="POR47177.1"/>
    </source>
</evidence>
<dbReference type="InterPro" id="IPR022761">
    <property type="entry name" value="Fumarate_lyase_N"/>
</dbReference>
<dbReference type="Pfam" id="PF14698">
    <property type="entry name" value="ASL_C2"/>
    <property type="match status" value="1"/>
</dbReference>
<evidence type="ECO:0000256" key="1">
    <source>
        <dbReference type="ARBA" id="ARBA00000985"/>
    </source>
</evidence>
<sequence>MTKASDYRGFRTAGARLTEEPLAHLDFHRSSLLGESVHAIHAFDKAHALMLGEEGILPRQTAIAILKAFREMEAQGVETARAEADGGMHSGEHYLTKTLGEEIGGRLHLGRSSGDLIEVARRITFRNHIHRMLAALIVLRGTLLDLAIEHRATVMPGYTHGQHAQPTTYAHWLTMFEVVFARDTERLLSFYTRVNRSPAGAAIMTGSDFPLNRQRVSDLLGFDAPLSHTMDAILSHDLEMEYAGVLAVLAQNIGRLADDLFIWSTMEFAMVELPDRYCGTSSIMPQKKNPDGLEDIKGVAAQSLGIVATVMMAEKGPTGFPIMERRNSQAILWDMGKALGVRLETLSPLMRDLKVNVAHMGMRAGANWAQVTDLAAALVREAGIDWRTSHQIVSVFVRRNIAAGIAPRQATTASVDDAAIELGLAAPRMSDKVFAQAMDPAVFVQRRKLLGGPAPEAISREVATGRAIIATDAKVVDTASSQIARATELMESAISDLIGAA</sequence>
<dbReference type="Gene3D" id="1.10.275.10">
    <property type="entry name" value="Fumarase/aspartase (N-terminal domain)"/>
    <property type="match status" value="1"/>
</dbReference>
<feature type="domain" description="Argininosuccinate lyase C-terminal" evidence="8">
    <location>
        <begin position="369"/>
        <end position="444"/>
    </location>
</feature>
<dbReference type="Gene3D" id="1.20.200.10">
    <property type="entry name" value="Fumarase/aspartase (Central domain)"/>
    <property type="match status" value="1"/>
</dbReference>
<keyword evidence="10" id="KW-1185">Reference proteome</keyword>
<dbReference type="GO" id="GO:0042450">
    <property type="term" value="P:L-arginine biosynthetic process via ornithine"/>
    <property type="evidence" value="ECO:0007669"/>
    <property type="project" value="UniProtKB-UniRule"/>
</dbReference>
<dbReference type="UniPathway" id="UPA00068">
    <property type="reaction ID" value="UER00114"/>
</dbReference>
<dbReference type="GO" id="GO:0005829">
    <property type="term" value="C:cytosol"/>
    <property type="evidence" value="ECO:0007669"/>
    <property type="project" value="TreeGrafter"/>
</dbReference>
<keyword evidence="4" id="KW-0028">Amino-acid biosynthesis</keyword>
<evidence type="ECO:0000256" key="2">
    <source>
        <dbReference type="ARBA" id="ARBA00004941"/>
    </source>
</evidence>
<name>A0A2S4LXJ7_9HYPH</name>
<dbReference type="NCBIfam" id="TIGR00838">
    <property type="entry name" value="argH"/>
    <property type="match status" value="1"/>
</dbReference>
<dbReference type="EC" id="4.3.2.1" evidence="3 6"/>
<evidence type="ECO:0000313" key="10">
    <source>
        <dbReference type="Proteomes" id="UP000236919"/>
    </source>
</evidence>
<organism evidence="9 10">
    <name type="scientific">Bosea psychrotolerans</name>
    <dbReference type="NCBI Taxonomy" id="1871628"/>
    <lineage>
        <taxon>Bacteria</taxon>
        <taxon>Pseudomonadati</taxon>
        <taxon>Pseudomonadota</taxon>
        <taxon>Alphaproteobacteria</taxon>
        <taxon>Hyphomicrobiales</taxon>
        <taxon>Boseaceae</taxon>
        <taxon>Bosea</taxon>
    </lineage>
</organism>
<comment type="caution">
    <text evidence="9">The sequence shown here is derived from an EMBL/GenBank/DDBJ whole genome shotgun (WGS) entry which is preliminary data.</text>
</comment>
<evidence type="ECO:0000259" key="8">
    <source>
        <dbReference type="Pfam" id="PF14698"/>
    </source>
</evidence>
<evidence type="ECO:0000259" key="7">
    <source>
        <dbReference type="Pfam" id="PF00206"/>
    </source>
</evidence>
<protein>
    <recommendedName>
        <fullName evidence="3 6">Argininosuccinate lyase</fullName>
        <ecNumber evidence="3 6">4.3.2.1</ecNumber>
    </recommendedName>
</protein>
<dbReference type="InterPro" id="IPR024083">
    <property type="entry name" value="Fumarase/histidase_N"/>
</dbReference>
<dbReference type="GO" id="GO:0004056">
    <property type="term" value="F:argininosuccinate lyase activity"/>
    <property type="evidence" value="ECO:0007669"/>
    <property type="project" value="UniProtKB-UniRule"/>
</dbReference>
<proteinExistence type="predicted"/>